<dbReference type="AlphaFoldDB" id="A0A8J5T0F5"/>
<evidence type="ECO:0000256" key="1">
    <source>
        <dbReference type="SAM" id="MobiDB-lite"/>
    </source>
</evidence>
<accession>A0A8J5T0F5</accession>
<evidence type="ECO:0000313" key="3">
    <source>
        <dbReference type="Proteomes" id="UP000729402"/>
    </source>
</evidence>
<gene>
    <name evidence="2" type="ORF">GUJ93_ZPchr0006g45557</name>
</gene>
<evidence type="ECO:0000313" key="2">
    <source>
        <dbReference type="EMBL" id="KAG8075659.1"/>
    </source>
</evidence>
<feature type="region of interest" description="Disordered" evidence="1">
    <location>
        <begin position="1"/>
        <end position="79"/>
    </location>
</feature>
<reference evidence="2" key="1">
    <citation type="journal article" date="2021" name="bioRxiv">
        <title>Whole Genome Assembly and Annotation of Northern Wild Rice, Zizania palustris L., Supports a Whole Genome Duplication in the Zizania Genus.</title>
        <authorList>
            <person name="Haas M."/>
            <person name="Kono T."/>
            <person name="Macchietto M."/>
            <person name="Millas R."/>
            <person name="McGilp L."/>
            <person name="Shao M."/>
            <person name="Duquette J."/>
            <person name="Hirsch C.N."/>
            <person name="Kimball J."/>
        </authorList>
    </citation>
    <scope>NUCLEOTIDE SEQUENCE</scope>
    <source>
        <tissue evidence="2">Fresh leaf tissue</tissue>
    </source>
</reference>
<protein>
    <submittedName>
        <fullName evidence="2">Uncharacterized protein</fullName>
    </submittedName>
</protein>
<feature type="compositionally biased region" description="Basic and acidic residues" evidence="1">
    <location>
        <begin position="45"/>
        <end position="72"/>
    </location>
</feature>
<comment type="caution">
    <text evidence="2">The sequence shown here is derived from an EMBL/GenBank/DDBJ whole genome shotgun (WGS) entry which is preliminary data.</text>
</comment>
<sequence>MDTIVPFPYNQDGGSVYVHDDPNRGKEKQDKNVGGGSEFNGSDDANDKIQKSDKQSDVSQKKLEESMEEHNSDVGGKVDIPEFFEDISDDELNEDNAATVGGSKEDVCSEQMNVVNLTEGRCREEAAQGDAKLHGSVASGDVGMDVQIAEDDVRKGKKRIKHQKNPPVAQRFSTRIKRDGVPIQIKAQNRIDQINDVSVTFCHRKGLVSVDLVVMPALLPPYTNTKEGDVKKIEEGSRGQVEEKLLEIKVN</sequence>
<organism evidence="2 3">
    <name type="scientific">Zizania palustris</name>
    <name type="common">Northern wild rice</name>
    <dbReference type="NCBI Taxonomy" id="103762"/>
    <lineage>
        <taxon>Eukaryota</taxon>
        <taxon>Viridiplantae</taxon>
        <taxon>Streptophyta</taxon>
        <taxon>Embryophyta</taxon>
        <taxon>Tracheophyta</taxon>
        <taxon>Spermatophyta</taxon>
        <taxon>Magnoliopsida</taxon>
        <taxon>Liliopsida</taxon>
        <taxon>Poales</taxon>
        <taxon>Poaceae</taxon>
        <taxon>BOP clade</taxon>
        <taxon>Oryzoideae</taxon>
        <taxon>Oryzeae</taxon>
        <taxon>Zizaniinae</taxon>
        <taxon>Zizania</taxon>
    </lineage>
</organism>
<keyword evidence="3" id="KW-1185">Reference proteome</keyword>
<proteinExistence type="predicted"/>
<name>A0A8J5T0F5_ZIZPA</name>
<reference evidence="2" key="2">
    <citation type="submission" date="2021-02" db="EMBL/GenBank/DDBJ databases">
        <authorList>
            <person name="Kimball J.A."/>
            <person name="Haas M.W."/>
            <person name="Macchietto M."/>
            <person name="Kono T."/>
            <person name="Duquette J."/>
            <person name="Shao M."/>
        </authorList>
    </citation>
    <scope>NUCLEOTIDE SEQUENCE</scope>
    <source>
        <tissue evidence="2">Fresh leaf tissue</tissue>
    </source>
</reference>
<dbReference type="EMBL" id="JAAALK010000283">
    <property type="protein sequence ID" value="KAG8075659.1"/>
    <property type="molecule type" value="Genomic_DNA"/>
</dbReference>
<dbReference type="Proteomes" id="UP000729402">
    <property type="component" value="Unassembled WGS sequence"/>
</dbReference>
<feature type="compositionally biased region" description="Basic and acidic residues" evidence="1">
    <location>
        <begin position="18"/>
        <end position="31"/>
    </location>
</feature>